<name>A0A1R1IBZ0_9RHOO</name>
<dbReference type="CDD" id="cd00077">
    <property type="entry name" value="HDc"/>
    <property type="match status" value="1"/>
</dbReference>
<dbReference type="RefSeq" id="WP_076091130.1">
    <property type="nucleotide sequence ID" value="NZ_MTHD01000001.1"/>
</dbReference>
<dbReference type="PANTHER" id="PTHR43155">
    <property type="entry name" value="CYCLIC DI-GMP PHOSPHODIESTERASE PA4108-RELATED"/>
    <property type="match status" value="1"/>
</dbReference>
<dbReference type="STRING" id="418702.BJN45_00800"/>
<dbReference type="SMART" id="SM00471">
    <property type="entry name" value="HDc"/>
    <property type="match status" value="1"/>
</dbReference>
<dbReference type="PANTHER" id="PTHR43155:SF2">
    <property type="entry name" value="CYCLIC DI-GMP PHOSPHODIESTERASE PA4108"/>
    <property type="match status" value="1"/>
</dbReference>
<protein>
    <submittedName>
        <fullName evidence="2">Phosphodiesterase</fullName>
    </submittedName>
</protein>
<dbReference type="Pfam" id="PF11871">
    <property type="entry name" value="DUF3391"/>
    <property type="match status" value="1"/>
</dbReference>
<dbReference type="SUPFAM" id="SSF109604">
    <property type="entry name" value="HD-domain/PDEase-like"/>
    <property type="match status" value="1"/>
</dbReference>
<dbReference type="Pfam" id="PF13487">
    <property type="entry name" value="HD_5"/>
    <property type="match status" value="1"/>
</dbReference>
<dbReference type="EMBL" id="MTHD01000001">
    <property type="protein sequence ID" value="OMG56205.1"/>
    <property type="molecule type" value="Genomic_DNA"/>
</dbReference>
<dbReference type="PROSITE" id="PS51832">
    <property type="entry name" value="HD_GYP"/>
    <property type="match status" value="1"/>
</dbReference>
<comment type="caution">
    <text evidence="2">The sequence shown here is derived from an EMBL/GenBank/DDBJ whole genome shotgun (WGS) entry which is preliminary data.</text>
</comment>
<evidence type="ECO:0000313" key="2">
    <source>
        <dbReference type="EMBL" id="OMG56205.1"/>
    </source>
</evidence>
<dbReference type="Gene3D" id="1.10.3210.10">
    <property type="entry name" value="Hypothetical protein af1432"/>
    <property type="match status" value="1"/>
</dbReference>
<dbReference type="Proteomes" id="UP000187526">
    <property type="component" value="Unassembled WGS sequence"/>
</dbReference>
<gene>
    <name evidence="2" type="ORF">BJN45_00800</name>
</gene>
<dbReference type="AlphaFoldDB" id="A0A1R1IBZ0"/>
<proteinExistence type="predicted"/>
<feature type="domain" description="HD-GYP" evidence="1">
    <location>
        <begin position="138"/>
        <end position="336"/>
    </location>
</feature>
<organism evidence="2 3">
    <name type="scientific">Azonexus hydrophilus</name>
    <dbReference type="NCBI Taxonomy" id="418702"/>
    <lineage>
        <taxon>Bacteria</taxon>
        <taxon>Pseudomonadati</taxon>
        <taxon>Pseudomonadota</taxon>
        <taxon>Betaproteobacteria</taxon>
        <taxon>Rhodocyclales</taxon>
        <taxon>Azonexaceae</taxon>
        <taxon>Azonexus</taxon>
    </lineage>
</organism>
<evidence type="ECO:0000259" key="1">
    <source>
        <dbReference type="PROSITE" id="PS51832"/>
    </source>
</evidence>
<reference evidence="2 3" key="1">
    <citation type="submission" date="2016-10" db="EMBL/GenBank/DDBJ databases">
        <title>Alkaliphiles isolated from bioreactors.</title>
        <authorList>
            <person name="Salah Z."/>
            <person name="Rout S.P."/>
            <person name="Humphreys P.N."/>
        </authorList>
    </citation>
    <scope>NUCLEOTIDE SEQUENCE [LARGE SCALE GENOMIC DNA]</scope>
    <source>
        <strain evidence="2 3">ZS02</strain>
    </source>
</reference>
<dbReference type="GO" id="GO:0008081">
    <property type="term" value="F:phosphoric diester hydrolase activity"/>
    <property type="evidence" value="ECO:0007669"/>
    <property type="project" value="UniProtKB-ARBA"/>
</dbReference>
<accession>A0A1R1IBZ0</accession>
<dbReference type="InterPro" id="IPR003607">
    <property type="entry name" value="HD/PDEase_dom"/>
</dbReference>
<evidence type="ECO:0000313" key="3">
    <source>
        <dbReference type="Proteomes" id="UP000187526"/>
    </source>
</evidence>
<dbReference type="InterPro" id="IPR021812">
    <property type="entry name" value="DUF3391"/>
</dbReference>
<sequence length="402" mass="45711">MIKQIRVDQLKPGMFIHDLNCGWLDHPFLTNAFHVRDMATVDKIIKIGIRELYIDTIKGADVWAAPTQSEVNADLERRLQEIAERNTDKPIIVDLKDEAARARRLQGEANKLVRNMMDDVRLGQQVEIERVEPLVEGMVDSIFRNQDALLPLARLKNHDDYTFQHSVSVCALLVAFGRGMKLDKVVIREMALGGLLHDVGKARIPDRILNKPGKLSEDEFGHMQHHVDEGVLLLQQSPGISEIALKVTAEHHERYDGSGYPGGLVEKNISLYGQMASIVDVYDAITSERVYHKGMAPTQALKKLLEWSSHHFDPKLVQAFIRSIGIYPSGSLVMLDSKRLGVVVEQNEDKLLEPVIRVFYHAGQQHYIPPEMIDLSKFQQDRIASFESFEKWKIDPYQWLPG</sequence>
<dbReference type="OrthoDB" id="9764808at2"/>
<dbReference type="InterPro" id="IPR037522">
    <property type="entry name" value="HD_GYP_dom"/>
</dbReference>
<keyword evidence="3" id="KW-1185">Reference proteome</keyword>